<keyword evidence="3" id="KW-0645">Protease</keyword>
<dbReference type="EMBL" id="CP041730">
    <property type="protein sequence ID" value="QDQ25345.1"/>
    <property type="molecule type" value="Genomic_DNA"/>
</dbReference>
<feature type="region of interest" description="Disordered" evidence="9">
    <location>
        <begin position="404"/>
        <end position="428"/>
    </location>
</feature>
<dbReference type="PANTHER" id="PTHR43690">
    <property type="entry name" value="NARDILYSIN"/>
    <property type="match status" value="1"/>
</dbReference>
<evidence type="ECO:0000259" key="11">
    <source>
        <dbReference type="Pfam" id="PF00675"/>
    </source>
</evidence>
<evidence type="ECO:0000313" key="14">
    <source>
        <dbReference type="Proteomes" id="UP000317550"/>
    </source>
</evidence>
<dbReference type="GO" id="GO:0006508">
    <property type="term" value="P:proteolysis"/>
    <property type="evidence" value="ECO:0007669"/>
    <property type="project" value="UniProtKB-KW"/>
</dbReference>
<keyword evidence="6" id="KW-0862">Zinc</keyword>
<dbReference type="Gene3D" id="3.30.830.10">
    <property type="entry name" value="Metalloenzyme, LuxS/M16 peptidase-like"/>
    <property type="match status" value="2"/>
</dbReference>
<evidence type="ECO:0000259" key="12">
    <source>
        <dbReference type="Pfam" id="PF05193"/>
    </source>
</evidence>
<gene>
    <name evidence="13" type="ORF">FNU76_02665</name>
</gene>
<evidence type="ECO:0000256" key="1">
    <source>
        <dbReference type="ARBA" id="ARBA00001947"/>
    </source>
</evidence>
<evidence type="ECO:0000313" key="13">
    <source>
        <dbReference type="EMBL" id="QDQ25345.1"/>
    </source>
</evidence>
<dbReference type="InterPro" id="IPR011765">
    <property type="entry name" value="Pept_M16_N"/>
</dbReference>
<dbReference type="Pfam" id="PF00675">
    <property type="entry name" value="Peptidase_M16"/>
    <property type="match status" value="1"/>
</dbReference>
<dbReference type="InterPro" id="IPR007863">
    <property type="entry name" value="Peptidase_M16_C"/>
</dbReference>
<feature type="domain" description="Peptidase M16 N-terminal" evidence="11">
    <location>
        <begin position="57"/>
        <end position="199"/>
    </location>
</feature>
<feature type="signal peptide" evidence="10">
    <location>
        <begin position="1"/>
        <end position="25"/>
    </location>
</feature>
<accession>A0A516SB20</accession>
<comment type="cofactor">
    <cofactor evidence="1">
        <name>Zn(2+)</name>
        <dbReference type="ChEBI" id="CHEBI:29105"/>
    </cofactor>
</comment>
<comment type="similarity">
    <text evidence="2 8">Belongs to the peptidase M16 family.</text>
</comment>
<proteinExistence type="inferred from homology"/>
<dbReference type="RefSeq" id="WP_143856270.1">
    <property type="nucleotide sequence ID" value="NZ_CP041730.1"/>
</dbReference>
<keyword evidence="4" id="KW-0479">Metal-binding</keyword>
<evidence type="ECO:0000256" key="10">
    <source>
        <dbReference type="SAM" id="SignalP"/>
    </source>
</evidence>
<reference evidence="14" key="1">
    <citation type="submission" date="2019-07" db="EMBL/GenBank/DDBJ databases">
        <title>Chitinimonas sp. nov., isolated from Ny-Alesund, arctica soil.</title>
        <authorList>
            <person name="Xu Q."/>
            <person name="Peng F."/>
        </authorList>
    </citation>
    <scope>NUCLEOTIDE SEQUENCE [LARGE SCALE GENOMIC DNA]</scope>
    <source>
        <strain evidence="14">R3-44</strain>
    </source>
</reference>
<dbReference type="InterPro" id="IPR050626">
    <property type="entry name" value="Peptidase_M16"/>
</dbReference>
<dbReference type="GO" id="GO:0004222">
    <property type="term" value="F:metalloendopeptidase activity"/>
    <property type="evidence" value="ECO:0007669"/>
    <property type="project" value="InterPro"/>
</dbReference>
<dbReference type="OrthoDB" id="9811314at2"/>
<dbReference type="PANTHER" id="PTHR43690:SF17">
    <property type="entry name" value="PROTEIN YHJJ"/>
    <property type="match status" value="1"/>
</dbReference>
<keyword evidence="10" id="KW-0732">Signal</keyword>
<feature type="chain" id="PRO_5027960789" evidence="10">
    <location>
        <begin position="26"/>
        <end position="428"/>
    </location>
</feature>
<keyword evidence="7" id="KW-0482">Metalloprotease</keyword>
<sequence>MRKNRGPAYPLAVLSLALSLLAPLAATSPGPAAPQPLGQIEGVSAYRLANGLQLFLIEDDSKPVTTLVLNYFVGSRDELYGESGSAHLLEHLMFLGTPSIPAPRDEFRKRGMQQNATTQYDITSYFERFAASDTNLEWALRMEADRMVNATVTAEALAREMTVVRNELERGENSPANLLHQRMQASAYRFNKYREPIIGNRSDVEQVDSVRLRELYRQFYRPDNAALAIAGSFDRDKALAWVERYFGALAKPAHALVRRRSIEPAQDGERSVTLRRPGELPLLFNYYHIPACMHADYPPLAVLSFLVGNGADGRLQKSLIEPRLALGATRHPTALPSPDYSASACRCPGRRIWRAAKAHWPGCWSRSWWPPSTTKPSFGPNPPFSAAITTPSRMPTAWPAWWPTAPSSATGESASTTATGLKRSVRRT</sequence>
<evidence type="ECO:0000256" key="3">
    <source>
        <dbReference type="ARBA" id="ARBA00022670"/>
    </source>
</evidence>
<organism evidence="13 14">
    <name type="scientific">Chitinimonas arctica</name>
    <dbReference type="NCBI Taxonomy" id="2594795"/>
    <lineage>
        <taxon>Bacteria</taxon>
        <taxon>Pseudomonadati</taxon>
        <taxon>Pseudomonadota</taxon>
        <taxon>Betaproteobacteria</taxon>
        <taxon>Neisseriales</taxon>
        <taxon>Chitinibacteraceae</taxon>
        <taxon>Chitinimonas</taxon>
    </lineage>
</organism>
<evidence type="ECO:0000256" key="7">
    <source>
        <dbReference type="ARBA" id="ARBA00023049"/>
    </source>
</evidence>
<name>A0A516SB20_9NEIS</name>
<keyword evidence="14" id="KW-1185">Reference proteome</keyword>
<dbReference type="Pfam" id="PF05193">
    <property type="entry name" value="Peptidase_M16_C"/>
    <property type="match status" value="1"/>
</dbReference>
<evidence type="ECO:0000256" key="9">
    <source>
        <dbReference type="SAM" id="MobiDB-lite"/>
    </source>
</evidence>
<dbReference type="InterPro" id="IPR001431">
    <property type="entry name" value="Pept_M16_Zn_BS"/>
</dbReference>
<dbReference type="PROSITE" id="PS00143">
    <property type="entry name" value="INSULINASE"/>
    <property type="match status" value="1"/>
</dbReference>
<protein>
    <submittedName>
        <fullName evidence="13">Insulinase family protein</fullName>
    </submittedName>
</protein>
<dbReference type="KEGG" id="cari:FNU76_02665"/>
<evidence type="ECO:0000256" key="2">
    <source>
        <dbReference type="ARBA" id="ARBA00007261"/>
    </source>
</evidence>
<evidence type="ECO:0000256" key="5">
    <source>
        <dbReference type="ARBA" id="ARBA00022801"/>
    </source>
</evidence>
<dbReference type="AlphaFoldDB" id="A0A516SB20"/>
<feature type="compositionally biased region" description="Low complexity" evidence="9">
    <location>
        <begin position="404"/>
        <end position="420"/>
    </location>
</feature>
<dbReference type="Proteomes" id="UP000317550">
    <property type="component" value="Chromosome"/>
</dbReference>
<feature type="domain" description="Peptidase M16 C-terminal" evidence="12">
    <location>
        <begin position="211"/>
        <end position="320"/>
    </location>
</feature>
<evidence type="ECO:0000256" key="6">
    <source>
        <dbReference type="ARBA" id="ARBA00022833"/>
    </source>
</evidence>
<evidence type="ECO:0000256" key="4">
    <source>
        <dbReference type="ARBA" id="ARBA00022723"/>
    </source>
</evidence>
<dbReference type="InterPro" id="IPR011249">
    <property type="entry name" value="Metalloenz_LuxS/M16"/>
</dbReference>
<dbReference type="SUPFAM" id="SSF63411">
    <property type="entry name" value="LuxS/MPP-like metallohydrolase"/>
    <property type="match status" value="2"/>
</dbReference>
<keyword evidence="5" id="KW-0378">Hydrolase</keyword>
<evidence type="ECO:0000256" key="8">
    <source>
        <dbReference type="RuleBase" id="RU004447"/>
    </source>
</evidence>
<dbReference type="GO" id="GO:0046872">
    <property type="term" value="F:metal ion binding"/>
    <property type="evidence" value="ECO:0007669"/>
    <property type="project" value="UniProtKB-KW"/>
</dbReference>